<dbReference type="AlphaFoldDB" id="A0A392V1G2"/>
<evidence type="ECO:0000313" key="1">
    <source>
        <dbReference type="EMBL" id="MCI82134.1"/>
    </source>
</evidence>
<comment type="caution">
    <text evidence="1">The sequence shown here is derived from an EMBL/GenBank/DDBJ whole genome shotgun (WGS) entry which is preliminary data.</text>
</comment>
<accession>A0A392V1G2</accession>
<evidence type="ECO:0000313" key="2">
    <source>
        <dbReference type="Proteomes" id="UP000265520"/>
    </source>
</evidence>
<name>A0A392V1G2_9FABA</name>
<protein>
    <submittedName>
        <fullName evidence="1">Uncharacterized protein</fullName>
    </submittedName>
</protein>
<keyword evidence="2" id="KW-1185">Reference proteome</keyword>
<feature type="non-terminal residue" evidence="1">
    <location>
        <position position="39"/>
    </location>
</feature>
<dbReference type="EMBL" id="LXQA011035937">
    <property type="protein sequence ID" value="MCI82134.1"/>
    <property type="molecule type" value="Genomic_DNA"/>
</dbReference>
<proteinExistence type="predicted"/>
<organism evidence="1 2">
    <name type="scientific">Trifolium medium</name>
    <dbReference type="NCBI Taxonomy" id="97028"/>
    <lineage>
        <taxon>Eukaryota</taxon>
        <taxon>Viridiplantae</taxon>
        <taxon>Streptophyta</taxon>
        <taxon>Embryophyta</taxon>
        <taxon>Tracheophyta</taxon>
        <taxon>Spermatophyta</taxon>
        <taxon>Magnoliopsida</taxon>
        <taxon>eudicotyledons</taxon>
        <taxon>Gunneridae</taxon>
        <taxon>Pentapetalae</taxon>
        <taxon>rosids</taxon>
        <taxon>fabids</taxon>
        <taxon>Fabales</taxon>
        <taxon>Fabaceae</taxon>
        <taxon>Papilionoideae</taxon>
        <taxon>50 kb inversion clade</taxon>
        <taxon>NPAAA clade</taxon>
        <taxon>Hologalegina</taxon>
        <taxon>IRL clade</taxon>
        <taxon>Trifolieae</taxon>
        <taxon>Trifolium</taxon>
    </lineage>
</organism>
<sequence length="39" mass="4292">MKVQIAIVTGAHLLQGSTTPHLKELQILSHFNIPARISK</sequence>
<dbReference type="Proteomes" id="UP000265520">
    <property type="component" value="Unassembled WGS sequence"/>
</dbReference>
<reference evidence="1 2" key="1">
    <citation type="journal article" date="2018" name="Front. Plant Sci.">
        <title>Red Clover (Trifolium pratense) and Zigzag Clover (T. medium) - A Picture of Genomic Similarities and Differences.</title>
        <authorList>
            <person name="Dluhosova J."/>
            <person name="Istvanek J."/>
            <person name="Nedelnik J."/>
            <person name="Repkova J."/>
        </authorList>
    </citation>
    <scope>NUCLEOTIDE SEQUENCE [LARGE SCALE GENOMIC DNA]</scope>
    <source>
        <strain evidence="2">cv. 10/8</strain>
        <tissue evidence="1">Leaf</tissue>
    </source>
</reference>